<dbReference type="AlphaFoldDB" id="A0A1G1XDA4"/>
<organism evidence="4 5">
    <name type="scientific">Candidatus Andersenbacteria bacterium RIFCSPHIGHO2_12_FULL_45_11b</name>
    <dbReference type="NCBI Taxonomy" id="1797282"/>
    <lineage>
        <taxon>Bacteria</taxon>
        <taxon>Candidatus Anderseniibacteriota</taxon>
    </lineage>
</organism>
<keyword evidence="1" id="KW-0489">Methyltransferase</keyword>
<dbReference type="GO" id="GO:0005829">
    <property type="term" value="C:cytosol"/>
    <property type="evidence" value="ECO:0007669"/>
    <property type="project" value="TreeGrafter"/>
</dbReference>
<keyword evidence="2" id="KW-0808">Transferase</keyword>
<dbReference type="GO" id="GO:0032259">
    <property type="term" value="P:methylation"/>
    <property type="evidence" value="ECO:0007669"/>
    <property type="project" value="UniProtKB-KW"/>
</dbReference>
<dbReference type="EMBL" id="MHHS01000015">
    <property type="protein sequence ID" value="OGY37247.1"/>
    <property type="molecule type" value="Genomic_DNA"/>
</dbReference>
<dbReference type="PANTHER" id="PTHR46429:SF1">
    <property type="entry name" value="23S RRNA (GUANOSINE-2'-O-)-METHYLTRANSFERASE RLMB"/>
    <property type="match status" value="1"/>
</dbReference>
<comment type="caution">
    <text evidence="4">The sequence shown here is derived from an EMBL/GenBank/DDBJ whole genome shotgun (WGS) entry which is preliminary data.</text>
</comment>
<dbReference type="Pfam" id="PF00588">
    <property type="entry name" value="SpoU_methylase"/>
    <property type="match status" value="1"/>
</dbReference>
<sequence>MIEKKTTEELVSERPAPGALATLPRTPIIVVADNIRSLDNVGLLFRLCELARVELLVLGGYTGYPKEPNDTRPKNVIKRHTSRITKTAVYSLPYQPWIHEENPVEFIISKKKEGYTVLALEQTTDSILYFKATYTLPTILIVGHERFGVQKELLELADTMIEIPILGIGNSHNVATATGIILSVILDKTGQYSKNTGKS</sequence>
<dbReference type="InterPro" id="IPR001537">
    <property type="entry name" value="SpoU_MeTrfase"/>
</dbReference>
<dbReference type="InterPro" id="IPR029028">
    <property type="entry name" value="Alpha/beta_knot_MTases"/>
</dbReference>
<name>A0A1G1XDA4_9BACT</name>
<gene>
    <name evidence="4" type="ORF">A3E36_00995</name>
</gene>
<dbReference type="Proteomes" id="UP000177941">
    <property type="component" value="Unassembled WGS sequence"/>
</dbReference>
<dbReference type="GO" id="GO:0003723">
    <property type="term" value="F:RNA binding"/>
    <property type="evidence" value="ECO:0007669"/>
    <property type="project" value="InterPro"/>
</dbReference>
<dbReference type="PANTHER" id="PTHR46429">
    <property type="entry name" value="23S RRNA (GUANOSINE-2'-O-)-METHYLTRANSFERASE RLMB"/>
    <property type="match status" value="1"/>
</dbReference>
<dbReference type="InterPro" id="IPR029026">
    <property type="entry name" value="tRNA_m1G_MTases_N"/>
</dbReference>
<dbReference type="GO" id="GO:0008173">
    <property type="term" value="F:RNA methyltransferase activity"/>
    <property type="evidence" value="ECO:0007669"/>
    <property type="project" value="InterPro"/>
</dbReference>
<evidence type="ECO:0000259" key="3">
    <source>
        <dbReference type="Pfam" id="PF00588"/>
    </source>
</evidence>
<evidence type="ECO:0000313" key="5">
    <source>
        <dbReference type="Proteomes" id="UP000177941"/>
    </source>
</evidence>
<evidence type="ECO:0000313" key="4">
    <source>
        <dbReference type="EMBL" id="OGY37247.1"/>
    </source>
</evidence>
<evidence type="ECO:0000256" key="1">
    <source>
        <dbReference type="ARBA" id="ARBA00022603"/>
    </source>
</evidence>
<proteinExistence type="predicted"/>
<feature type="domain" description="tRNA/rRNA methyltransferase SpoU type" evidence="3">
    <location>
        <begin position="28"/>
        <end position="182"/>
    </location>
</feature>
<dbReference type="GO" id="GO:0006396">
    <property type="term" value="P:RNA processing"/>
    <property type="evidence" value="ECO:0007669"/>
    <property type="project" value="InterPro"/>
</dbReference>
<reference evidence="4 5" key="1">
    <citation type="journal article" date="2016" name="Nat. Commun.">
        <title>Thousands of microbial genomes shed light on interconnected biogeochemical processes in an aquifer system.</title>
        <authorList>
            <person name="Anantharaman K."/>
            <person name="Brown C.T."/>
            <person name="Hug L.A."/>
            <person name="Sharon I."/>
            <person name="Castelle C.J."/>
            <person name="Probst A.J."/>
            <person name="Thomas B.C."/>
            <person name="Singh A."/>
            <person name="Wilkins M.J."/>
            <person name="Karaoz U."/>
            <person name="Brodie E.L."/>
            <person name="Williams K.H."/>
            <person name="Hubbard S.S."/>
            <person name="Banfield J.F."/>
        </authorList>
    </citation>
    <scope>NUCLEOTIDE SEQUENCE [LARGE SCALE GENOMIC DNA]</scope>
</reference>
<protein>
    <recommendedName>
        <fullName evidence="3">tRNA/rRNA methyltransferase SpoU type domain-containing protein</fullName>
    </recommendedName>
</protein>
<dbReference type="InterPro" id="IPR004441">
    <property type="entry name" value="rRNA_MeTrfase_TrmH"/>
</dbReference>
<dbReference type="SUPFAM" id="SSF75217">
    <property type="entry name" value="alpha/beta knot"/>
    <property type="match status" value="1"/>
</dbReference>
<evidence type="ECO:0000256" key="2">
    <source>
        <dbReference type="ARBA" id="ARBA00022679"/>
    </source>
</evidence>
<dbReference type="Gene3D" id="3.40.1280.10">
    <property type="match status" value="1"/>
</dbReference>
<accession>A0A1G1XDA4</accession>